<comment type="function">
    <text evidence="9">An RNase that has 5'-3' exonuclease and possibly endonuclease activity. Involved in maturation of rRNA and in some organisms also mRNA maturation and/or decay.</text>
</comment>
<dbReference type="EC" id="3.1.-.-" evidence="9"/>
<feature type="binding site" evidence="9 11">
    <location>
        <begin position="368"/>
        <end position="372"/>
    </location>
    <ligand>
        <name>substrate</name>
    </ligand>
</feature>
<evidence type="ECO:0000256" key="2">
    <source>
        <dbReference type="ARBA" id="ARBA00022722"/>
    </source>
</evidence>
<proteinExistence type="inferred from homology"/>
<dbReference type="GO" id="GO:0004521">
    <property type="term" value="F:RNA endonuclease activity"/>
    <property type="evidence" value="ECO:0007669"/>
    <property type="project" value="UniProtKB-UniRule"/>
</dbReference>
<dbReference type="InterPro" id="IPR004613">
    <property type="entry name" value="RNase_J"/>
</dbReference>
<evidence type="ECO:0000313" key="15">
    <source>
        <dbReference type="EMBL" id="ALF53595.1"/>
    </source>
</evidence>
<dbReference type="InterPro" id="IPR030854">
    <property type="entry name" value="RNase_J_bac"/>
</dbReference>
<dbReference type="PROSITE" id="PS01292">
    <property type="entry name" value="UPF0036"/>
    <property type="match status" value="1"/>
</dbReference>
<evidence type="ECO:0000256" key="9">
    <source>
        <dbReference type="HAMAP-Rule" id="MF_01491"/>
    </source>
</evidence>
<dbReference type="Pfam" id="PF00753">
    <property type="entry name" value="Lactamase_B"/>
    <property type="match status" value="1"/>
</dbReference>
<dbReference type="InterPro" id="IPR041636">
    <property type="entry name" value="RNase_J_C"/>
</dbReference>
<comment type="cofactor">
    <cofactor evidence="12">
        <name>Ca(2+)</name>
        <dbReference type="ChEBI" id="CHEBI:29108"/>
    </cofactor>
    <text evidence="12">Binds 1 Ca(2+) cation per subunit. Seen in 1 crystal structure, it is not clear if it is physiologically important.</text>
</comment>
<keyword evidence="12" id="KW-0106">Calcium</keyword>
<feature type="binding site" evidence="12">
    <location>
        <position position="447"/>
    </location>
    <ligand>
        <name>Ca(2+)</name>
        <dbReference type="ChEBI" id="CHEBI:29108"/>
    </ligand>
</feature>
<dbReference type="NCBIfam" id="TIGR00649">
    <property type="entry name" value="MG423"/>
    <property type="match status" value="1"/>
</dbReference>
<reference evidence="16" key="1">
    <citation type="submission" date="2015-07" db="EMBL/GenBank/DDBJ databases">
        <title>Genome Of Nitrogen-Fixing Cyanobacterium Nostoc piscinale CENA21 From Solimoes/Amazon River Floodplain Sediments And Comparative Genomics To Uncover Biosynthetic Natural Products Potential.</title>
        <authorList>
            <person name="Leao T.F."/>
            <person name="Leao P.N."/>
            <person name="Guimaraes P.I."/>
            <person name="de Melo A.G.C."/>
            <person name="Ramos R.T.J."/>
            <person name="Silva A."/>
            <person name="Fiore M.F."/>
            <person name="Schneider M.P.C."/>
        </authorList>
    </citation>
    <scope>NUCLEOTIDE SEQUENCE [LARGE SCALE GENOMIC DNA]</scope>
    <source>
        <strain evidence="16">CENA21</strain>
    </source>
</reference>
<feature type="binding site" evidence="12">
    <location>
        <position position="50"/>
    </location>
    <ligand>
        <name>Ca(2+)</name>
        <dbReference type="ChEBI" id="CHEBI:29108"/>
    </ligand>
</feature>
<dbReference type="HAMAP" id="MF_01491">
    <property type="entry name" value="RNase_J_bact"/>
    <property type="match status" value="1"/>
</dbReference>
<dbReference type="GO" id="GO:0006364">
    <property type="term" value="P:rRNA processing"/>
    <property type="evidence" value="ECO:0007669"/>
    <property type="project" value="UniProtKB-UniRule"/>
</dbReference>
<dbReference type="GO" id="GO:0005737">
    <property type="term" value="C:cytoplasm"/>
    <property type="evidence" value="ECO:0007669"/>
    <property type="project" value="UniProtKB-SubCell"/>
</dbReference>
<feature type="binding site" evidence="12">
    <location>
        <position position="75"/>
    </location>
    <ligand>
        <name>Zn(2+)</name>
        <dbReference type="ChEBI" id="CHEBI:29105"/>
        <label>1</label>
        <note>catalytic</note>
    </ligand>
</feature>
<dbReference type="PIRSF" id="PIRSF004803">
    <property type="entry name" value="RnjA"/>
    <property type="match status" value="1"/>
</dbReference>
<comment type="cofactor">
    <cofactor evidence="12">
        <name>Zn(2+)</name>
        <dbReference type="ChEBI" id="CHEBI:29105"/>
    </cofactor>
    <text evidence="12">Binds 2 Zn(2+) ions per subunit. It is not clear if Zn(2+) or Mg(2+) is physiologically important.</text>
</comment>
<evidence type="ECO:0000313" key="16">
    <source>
        <dbReference type="Proteomes" id="UP000062645"/>
    </source>
</evidence>
<feature type="binding site" evidence="12">
    <location>
        <position position="394"/>
    </location>
    <ligand>
        <name>Zn(2+)</name>
        <dbReference type="ChEBI" id="CHEBI:29105"/>
        <label>1</label>
        <note>catalytic</note>
    </ligand>
</feature>
<evidence type="ECO:0000256" key="8">
    <source>
        <dbReference type="ARBA" id="ARBA00022884"/>
    </source>
</evidence>
<dbReference type="InterPro" id="IPR011108">
    <property type="entry name" value="RMMBL"/>
</dbReference>
<dbReference type="STRING" id="224013.ACX27_13310"/>
<keyword evidence="3 12" id="KW-0479">Metal-binding</keyword>
<feature type="binding site" evidence="12">
    <location>
        <position position="167"/>
    </location>
    <ligand>
        <name>Zn(2+)</name>
        <dbReference type="ChEBI" id="CHEBI:29105"/>
        <label>1</label>
        <note>catalytic</note>
    </ligand>
</feature>
<dbReference type="GO" id="GO:0008270">
    <property type="term" value="F:zinc ion binding"/>
    <property type="evidence" value="ECO:0007669"/>
    <property type="project" value="InterPro"/>
</dbReference>
<dbReference type="Proteomes" id="UP000062645">
    <property type="component" value="Chromosome"/>
</dbReference>
<keyword evidence="9" id="KW-0698">rRNA processing</keyword>
<keyword evidence="4 9" id="KW-0255">Endonuclease</keyword>
<dbReference type="GO" id="GO:0003723">
    <property type="term" value="F:RNA binding"/>
    <property type="evidence" value="ECO:0007669"/>
    <property type="project" value="UniProtKB-UniRule"/>
</dbReference>
<dbReference type="Gene3D" id="3.60.15.10">
    <property type="entry name" value="Ribonuclease Z/Hydroxyacylglutathione hydrolase-like"/>
    <property type="match status" value="1"/>
</dbReference>
<evidence type="ECO:0000256" key="6">
    <source>
        <dbReference type="ARBA" id="ARBA00022833"/>
    </source>
</evidence>
<evidence type="ECO:0000256" key="1">
    <source>
        <dbReference type="ARBA" id="ARBA00022490"/>
    </source>
</evidence>
<keyword evidence="1 9" id="KW-0963">Cytoplasm</keyword>
<comment type="subcellular location">
    <subcellularLocation>
        <location evidence="9">Cytoplasm</location>
    </subcellularLocation>
</comment>
<protein>
    <recommendedName>
        <fullName evidence="9">Ribonuclease J</fullName>
        <shortName evidence="9">RNase J</shortName>
        <ecNumber evidence="9">3.1.-.-</ecNumber>
    </recommendedName>
</protein>
<keyword evidence="5 9" id="KW-0378">Hydrolase</keyword>
<evidence type="ECO:0000256" key="4">
    <source>
        <dbReference type="ARBA" id="ARBA00022759"/>
    </source>
</evidence>
<evidence type="ECO:0000256" key="7">
    <source>
        <dbReference type="ARBA" id="ARBA00022839"/>
    </source>
</evidence>
<feature type="binding site" evidence="12">
    <location>
        <position position="79"/>
    </location>
    <ligand>
        <name>Zn(2+)</name>
        <dbReference type="ChEBI" id="CHEBI:29105"/>
        <label>2</label>
        <note>catalytic</note>
    </ligand>
</feature>
<dbReference type="Gene3D" id="3.40.50.10710">
    <property type="entry name" value="Metallo-hydrolase/oxidoreductase"/>
    <property type="match status" value="1"/>
</dbReference>
<feature type="active site" description="Proton donor" evidence="10">
    <location>
        <position position="199"/>
    </location>
</feature>
<keyword evidence="16" id="KW-1185">Reference proteome</keyword>
<keyword evidence="6 12" id="KW-0862">Zinc</keyword>
<keyword evidence="2 9" id="KW-0540">Nuclease</keyword>
<dbReference type="EMBL" id="CP012036">
    <property type="protein sequence ID" value="ALF53595.1"/>
    <property type="molecule type" value="Genomic_DNA"/>
</dbReference>
<dbReference type="SUPFAM" id="SSF56281">
    <property type="entry name" value="Metallo-hydrolase/oxidoreductase"/>
    <property type="match status" value="1"/>
</dbReference>
<comment type="subunit">
    <text evidence="9">Homodimer, may be a subunit of the RNA degradosome.</text>
</comment>
<evidence type="ECO:0000256" key="11">
    <source>
        <dbReference type="PIRSR" id="PIRSR004803-2"/>
    </source>
</evidence>
<dbReference type="GO" id="GO:0004534">
    <property type="term" value="F:5'-3' RNA exonuclease activity"/>
    <property type="evidence" value="ECO:0007669"/>
    <property type="project" value="UniProtKB-UniRule"/>
</dbReference>
<keyword evidence="8 9" id="KW-0694">RNA-binding</keyword>
<dbReference type="Pfam" id="PF07521">
    <property type="entry name" value="RMMBL"/>
    <property type="match status" value="1"/>
</dbReference>
<dbReference type="SMART" id="SM00849">
    <property type="entry name" value="Lactamase_B"/>
    <property type="match status" value="1"/>
</dbReference>
<evidence type="ECO:0000256" key="5">
    <source>
        <dbReference type="ARBA" id="ARBA00022801"/>
    </source>
</evidence>
<evidence type="ECO:0000256" key="13">
    <source>
        <dbReference type="SAM" id="MobiDB-lite"/>
    </source>
</evidence>
<gene>
    <name evidence="9" type="primary">rnj</name>
    <name evidence="15" type="ORF">ACX27_13310</name>
</gene>
<dbReference type="InterPro" id="IPR036866">
    <property type="entry name" value="RibonucZ/Hydroxyglut_hydro"/>
</dbReference>
<name>A0A0M4T2D6_9NOSO</name>
<dbReference type="OrthoDB" id="9758375at2"/>
<dbReference type="PANTHER" id="PTHR43694">
    <property type="entry name" value="RIBONUCLEASE J"/>
    <property type="match status" value="1"/>
</dbReference>
<dbReference type="PANTHER" id="PTHR43694:SF1">
    <property type="entry name" value="RIBONUCLEASE J"/>
    <property type="match status" value="1"/>
</dbReference>
<dbReference type="CDD" id="cd07714">
    <property type="entry name" value="RNaseJ_MBL-fold"/>
    <property type="match status" value="1"/>
</dbReference>
<dbReference type="KEGG" id="npz:ACX27_13310"/>
<feature type="region of interest" description="Disordered" evidence="13">
    <location>
        <begin position="569"/>
        <end position="591"/>
    </location>
</feature>
<evidence type="ECO:0000256" key="3">
    <source>
        <dbReference type="ARBA" id="ARBA00022723"/>
    </source>
</evidence>
<dbReference type="InterPro" id="IPR001279">
    <property type="entry name" value="Metallo-B-lactamas"/>
</dbReference>
<reference evidence="15 16" key="2">
    <citation type="journal article" date="2016" name="Genome Announc.">
        <title>Draft Genome Sequence of the N2-Fixing Cyanobacterium Nostoc piscinale CENA21, Isolated from the Brazilian Amazon Floodplain.</title>
        <authorList>
            <person name="Leao T."/>
            <person name="Guimaraes P.I."/>
            <person name="de Melo A.G."/>
            <person name="Ramos R.T."/>
            <person name="Leao P.N."/>
            <person name="Silva A."/>
            <person name="Fiore M.F."/>
            <person name="Schneider M.P."/>
        </authorList>
    </citation>
    <scope>NUCLEOTIDE SEQUENCE [LARGE SCALE GENOMIC DNA]</scope>
    <source>
        <strain evidence="15 16">CENA21</strain>
    </source>
</reference>
<feature type="active site" description="Proton acceptor" evidence="10">
    <location>
        <position position="372"/>
    </location>
</feature>
<sequence>MAKNEADSALKIIPLGGLHEIGKNTCVFEYEDEIILLDAGLAFPTEAMHGVNIVLPDTTYLRENRDKIKGMIVTHGHEDHIGGIAFHLKQFEIPVIYGPRLAMAMLEGKLEEAGVRDRTELRSVMPRDVVRIGKHFFVEYIRNTHSIADSFTVAIHTPLGVVIHTGDFKFDHTPVDGEKFDLQRLAEHGEKGVLCLLSDSTNSEVPGFTPSERSVYPNLDRVFSQATGRLFVTTFASSVHRINMILQLAQKHNRVVTVVGRSMLNLIAHARNLGYVKCEDNLLQPLHMVRSLPDENVLILTTGSQGETMAAMTRIANKEHPHIKIREGDTVVFSANPIPGNTIAVVNTIDKLMLQGAKVVYGRDKGVHVSGHGCQEDQKLMIALTRPKFFVPVHGEHRMLVKHSETAQSMGIPAENMVIIQNGHVIELTENSISVAGQVQSGIELVDTSSSGMVSAKVLQERQRMAEEGIITIATAIDWTGKLMAKPEIHLRGVVTSVERSLIQKWVQQRIEEILGVRWSEFAALGGEQPEVDWGGLQGTLERELARSIRRELQCQPTVTLLMQIPDEPETPMKVTDGRRRRTRTAAQVAS</sequence>
<evidence type="ECO:0000256" key="12">
    <source>
        <dbReference type="PIRSR" id="PIRSR004803-3"/>
    </source>
</evidence>
<feature type="binding site" evidence="12">
    <location>
        <position position="77"/>
    </location>
    <ligand>
        <name>Zn(2+)</name>
        <dbReference type="ChEBI" id="CHEBI:29105"/>
        <label>1</label>
        <note>catalytic</note>
    </ligand>
</feature>
<dbReference type="InterPro" id="IPR055132">
    <property type="entry name" value="RNase_J_b_CASP"/>
</dbReference>
<organism evidence="15 16">
    <name type="scientific">Nostoc piscinale CENA21</name>
    <dbReference type="NCBI Taxonomy" id="224013"/>
    <lineage>
        <taxon>Bacteria</taxon>
        <taxon>Bacillati</taxon>
        <taxon>Cyanobacteriota</taxon>
        <taxon>Cyanophyceae</taxon>
        <taxon>Nostocales</taxon>
        <taxon>Nostocaceae</taxon>
        <taxon>Nostoc</taxon>
    </lineage>
</organism>
<dbReference type="Pfam" id="PF17770">
    <property type="entry name" value="RNase_J_C"/>
    <property type="match status" value="1"/>
</dbReference>
<dbReference type="RefSeq" id="WP_062293129.1">
    <property type="nucleotide sequence ID" value="NZ_CP012036.1"/>
</dbReference>
<evidence type="ECO:0000256" key="10">
    <source>
        <dbReference type="PIRSR" id="PIRSR004803-1"/>
    </source>
</evidence>
<dbReference type="InterPro" id="IPR001587">
    <property type="entry name" value="RNase_J_CS"/>
</dbReference>
<keyword evidence="7 9" id="KW-0269">Exonuclease</keyword>
<dbReference type="Gene3D" id="3.10.20.580">
    <property type="match status" value="1"/>
</dbReference>
<feature type="binding site" evidence="12">
    <location>
        <position position="80"/>
    </location>
    <ligand>
        <name>Zn(2+)</name>
        <dbReference type="ChEBI" id="CHEBI:29105"/>
        <label>1</label>
        <note>catalytic</note>
    </ligand>
</feature>
<feature type="binding site" evidence="12">
    <location>
        <position position="145"/>
    </location>
    <ligand>
        <name>Zn(2+)</name>
        <dbReference type="ChEBI" id="CHEBI:29105"/>
        <label>1</label>
        <note>catalytic</note>
    </ligand>
</feature>
<evidence type="ECO:0000259" key="14">
    <source>
        <dbReference type="SMART" id="SM00849"/>
    </source>
</evidence>
<dbReference type="PATRIC" id="fig|224013.5.peg.3224"/>
<comment type="similarity">
    <text evidence="9">Belongs to the metallo-beta-lactamase superfamily. RNA-metabolizing metallo-beta-lactamase-like family. Bacterial RNase J subfamily.</text>
</comment>
<dbReference type="InterPro" id="IPR042173">
    <property type="entry name" value="RNase_J_2"/>
</dbReference>
<dbReference type="Pfam" id="PF22505">
    <property type="entry name" value="RNase_J_b_CASP"/>
    <property type="match status" value="1"/>
</dbReference>
<accession>A0A0M4T2D6</accession>
<dbReference type="AlphaFoldDB" id="A0A0M4T2D6"/>
<feature type="domain" description="Metallo-beta-lactamase" evidence="14">
    <location>
        <begin position="22"/>
        <end position="219"/>
    </location>
</feature>